<evidence type="ECO:0000313" key="2">
    <source>
        <dbReference type="EMBL" id="PQQ14946.1"/>
    </source>
</evidence>
<dbReference type="PANTHER" id="PTHR43173:SF28">
    <property type="entry name" value="AARF DOMAIN CONTAINING KINASE 5"/>
    <property type="match status" value="1"/>
</dbReference>
<dbReference type="EMBL" id="PJQY01000247">
    <property type="protein sequence ID" value="PQQ14946.1"/>
    <property type="molecule type" value="Genomic_DNA"/>
</dbReference>
<dbReference type="STRING" id="2094558.A0A315AKZ3"/>
<evidence type="ECO:0000259" key="1">
    <source>
        <dbReference type="Pfam" id="PF03109"/>
    </source>
</evidence>
<comment type="caution">
    <text evidence="2">The sequence shown here is derived from an EMBL/GenBank/DDBJ whole genome shotgun (WGS) entry which is preliminary data.</text>
</comment>
<reference evidence="2 3" key="1">
    <citation type="submission" date="2018-02" db="EMBL/GenBank/DDBJ databases">
        <title>Draft genome of wild Prunus yedoensis var. nudiflora.</title>
        <authorList>
            <person name="Baek S."/>
            <person name="Kim J.-H."/>
            <person name="Choi K."/>
            <person name="Kim G.-B."/>
            <person name="Cho A."/>
            <person name="Jang H."/>
            <person name="Shin C.-H."/>
            <person name="Yu H.-J."/>
            <person name="Mun J.-H."/>
        </authorList>
    </citation>
    <scope>NUCLEOTIDE SEQUENCE [LARGE SCALE GENOMIC DNA]</scope>
    <source>
        <strain evidence="3">cv. Jeju island</strain>
        <tissue evidence="2">Leaf</tissue>
    </source>
</reference>
<keyword evidence="3" id="KW-1185">Reference proteome</keyword>
<keyword evidence="2" id="KW-0418">Kinase</keyword>
<keyword evidence="2" id="KW-0808">Transferase</keyword>
<dbReference type="Pfam" id="PF03109">
    <property type="entry name" value="ABC1"/>
    <property type="match status" value="1"/>
</dbReference>
<dbReference type="InterPro" id="IPR051130">
    <property type="entry name" value="Mito_struct-func_regulator"/>
</dbReference>
<sequence>MRKAKTAFCLITATGLTFHAFNPNFLSSSSDSFPNFPEKLRAPIHGVNRSSRAIATIAFTAADYKFTLHGLSVDSDEYRQKLSEVHRRSASRIWKLCEVNRGFYVKAGQFVAALRQVPKEYSLTLSSLQDQAVPYHFKAIKEVLIRNLGTKLSDIFLSLNEHPIAAASIAQVHRGVLKGHQEVAIKVQYPGLEQQMKIDTTTICFLSKSLAWFFPEYRFEWLVSEFVQSISLELVQTSLREKLNPDSRHGLRIQTVARDMGPRTRISCQQFGPGTRILDLGHHNLCPKPEPCIKYTILINLGSGRLLTETNFENFLSFKFLQKLNSKERSREVEKEVM</sequence>
<dbReference type="GO" id="GO:0016301">
    <property type="term" value="F:kinase activity"/>
    <property type="evidence" value="ECO:0007669"/>
    <property type="project" value="UniProtKB-KW"/>
</dbReference>
<dbReference type="OrthoDB" id="427480at2759"/>
<feature type="domain" description="ABC1 atypical kinase-like" evidence="1">
    <location>
        <begin position="128"/>
        <end position="234"/>
    </location>
</feature>
<gene>
    <name evidence="2" type="ORF">Pyn_27965</name>
</gene>
<dbReference type="PANTHER" id="PTHR43173">
    <property type="entry name" value="ABC1 FAMILY PROTEIN"/>
    <property type="match status" value="1"/>
</dbReference>
<dbReference type="AlphaFoldDB" id="A0A315AKZ3"/>
<dbReference type="Proteomes" id="UP000250321">
    <property type="component" value="Unassembled WGS sequence"/>
</dbReference>
<name>A0A315AKZ3_PRUYE</name>
<evidence type="ECO:0000313" key="3">
    <source>
        <dbReference type="Proteomes" id="UP000250321"/>
    </source>
</evidence>
<dbReference type="InterPro" id="IPR004147">
    <property type="entry name" value="ABC1_dom"/>
</dbReference>
<accession>A0A315AKZ3</accession>
<protein>
    <submittedName>
        <fullName evidence="2">Putative aarF domain-containing protein kinase 1 isoform X2</fullName>
    </submittedName>
</protein>
<organism evidence="2 3">
    <name type="scientific">Prunus yedoensis var. nudiflora</name>
    <dbReference type="NCBI Taxonomy" id="2094558"/>
    <lineage>
        <taxon>Eukaryota</taxon>
        <taxon>Viridiplantae</taxon>
        <taxon>Streptophyta</taxon>
        <taxon>Embryophyta</taxon>
        <taxon>Tracheophyta</taxon>
        <taxon>Spermatophyta</taxon>
        <taxon>Magnoliopsida</taxon>
        <taxon>eudicotyledons</taxon>
        <taxon>Gunneridae</taxon>
        <taxon>Pentapetalae</taxon>
        <taxon>rosids</taxon>
        <taxon>fabids</taxon>
        <taxon>Rosales</taxon>
        <taxon>Rosaceae</taxon>
        <taxon>Amygdaloideae</taxon>
        <taxon>Amygdaleae</taxon>
        <taxon>Prunus</taxon>
    </lineage>
</organism>
<proteinExistence type="predicted"/>